<dbReference type="RefSeq" id="WP_344118214.1">
    <property type="nucleotide sequence ID" value="NZ_BAAABW010000016.1"/>
</dbReference>
<proteinExistence type="predicted"/>
<reference evidence="3" key="1">
    <citation type="journal article" date="2019" name="Int. J. Syst. Evol. Microbiol.">
        <title>The Global Catalogue of Microorganisms (GCM) 10K type strain sequencing project: providing services to taxonomists for standard genome sequencing and annotation.</title>
        <authorList>
            <consortium name="The Broad Institute Genomics Platform"/>
            <consortium name="The Broad Institute Genome Sequencing Center for Infectious Disease"/>
            <person name="Wu L."/>
            <person name="Ma J."/>
        </authorList>
    </citation>
    <scope>NUCLEOTIDE SEQUENCE [LARGE SCALE GENOMIC DNA]</scope>
    <source>
        <strain evidence="3">JCM 4565</strain>
    </source>
</reference>
<evidence type="ECO:0000313" key="2">
    <source>
        <dbReference type="EMBL" id="GAA0350399.1"/>
    </source>
</evidence>
<organism evidence="2 3">
    <name type="scientific">Streptomyces blastmyceticus</name>
    <dbReference type="NCBI Taxonomy" id="68180"/>
    <lineage>
        <taxon>Bacteria</taxon>
        <taxon>Bacillati</taxon>
        <taxon>Actinomycetota</taxon>
        <taxon>Actinomycetes</taxon>
        <taxon>Kitasatosporales</taxon>
        <taxon>Streptomycetaceae</taxon>
        <taxon>Streptomyces</taxon>
    </lineage>
</organism>
<evidence type="ECO:0000313" key="3">
    <source>
        <dbReference type="Proteomes" id="UP001500063"/>
    </source>
</evidence>
<feature type="region of interest" description="Disordered" evidence="1">
    <location>
        <begin position="1"/>
        <end position="25"/>
    </location>
</feature>
<comment type="caution">
    <text evidence="2">The sequence shown here is derived from an EMBL/GenBank/DDBJ whole genome shotgun (WGS) entry which is preliminary data.</text>
</comment>
<feature type="compositionally biased region" description="Basic and acidic residues" evidence="1">
    <location>
        <begin position="1"/>
        <end position="11"/>
    </location>
</feature>
<dbReference type="Proteomes" id="UP001500063">
    <property type="component" value="Unassembled WGS sequence"/>
</dbReference>
<feature type="compositionally biased region" description="Basic residues" evidence="1">
    <location>
        <begin position="14"/>
        <end position="23"/>
    </location>
</feature>
<accession>A0ABP3GS00</accession>
<sequence>MARSKGRDSAARQKGSKRSRKNLPRQVHIFTEGEVTEVQYIDLIIGRGMWADPDRRVQHRFENATAESKYRKPLRMVQEAVPVLRRAERVAREAGLEEKDWNWPQVWVLFDRDEHPGIPEARSLAEQAGVKIAYSHPCFELWRLLHYQNYTSTFGGVCGGANSKLRQQPGFAQTYGKNVKNVSKDQSKHVKPDQILGAEGNNRYSAAKNHAKKINNGHGGANPNAWDPYTDVWCFVEKGLLLSGY</sequence>
<evidence type="ECO:0000256" key="1">
    <source>
        <dbReference type="SAM" id="MobiDB-lite"/>
    </source>
</evidence>
<dbReference type="Pfam" id="PF13707">
    <property type="entry name" value="RloB"/>
    <property type="match status" value="1"/>
</dbReference>
<evidence type="ECO:0008006" key="4">
    <source>
        <dbReference type="Google" id="ProtNLM"/>
    </source>
</evidence>
<keyword evidence="3" id="KW-1185">Reference proteome</keyword>
<protein>
    <recommendedName>
        <fullName evidence="4">RloB domain-containing protein</fullName>
    </recommendedName>
</protein>
<name>A0ABP3GS00_9ACTN</name>
<dbReference type="InterPro" id="IPR025591">
    <property type="entry name" value="RloB"/>
</dbReference>
<dbReference type="EMBL" id="BAAABW010000016">
    <property type="protein sequence ID" value="GAA0350399.1"/>
    <property type="molecule type" value="Genomic_DNA"/>
</dbReference>
<gene>
    <name evidence="2" type="ORF">GCM10010319_29100</name>
</gene>